<dbReference type="RefSeq" id="WP_167932281.1">
    <property type="nucleotide sequence ID" value="NZ_JAAVJB010000024.1"/>
</dbReference>
<dbReference type="SUPFAM" id="SSF52743">
    <property type="entry name" value="Subtilisin-like"/>
    <property type="match status" value="1"/>
</dbReference>
<reference evidence="7 8" key="1">
    <citation type="submission" date="2020-03" db="EMBL/GenBank/DDBJ databases">
        <title>Draft genome of Streptomyces sp. ventii, isolated from the Axial Seamount in the Pacific Ocean, and resequencing of the two type strains Streptomyces lonarensis strain NCL 716 and Streptomyces bohaiensis strain 11A07.</title>
        <authorList>
            <person name="Loughran R.M."/>
            <person name="Pfannmuller K.M."/>
            <person name="Wasson B.J."/>
            <person name="Deadmond M.C."/>
            <person name="Paddock B.E."/>
            <person name="Koyack M.J."/>
            <person name="Gallegos D.A."/>
            <person name="Mitchell E.A."/>
            <person name="Ushijima B."/>
            <person name="Saw J.H."/>
            <person name="Mcphail K.L."/>
            <person name="Videau P."/>
        </authorList>
    </citation>
    <scope>NUCLEOTIDE SEQUENCE [LARGE SCALE GENOMIC DNA]</scope>
    <source>
        <strain evidence="8">5675061</strain>
    </source>
</reference>
<dbReference type="Proteomes" id="UP000746503">
    <property type="component" value="Unassembled WGS sequence"/>
</dbReference>
<protein>
    <submittedName>
        <fullName evidence="7">S8 family serine peptidase</fullName>
    </submittedName>
</protein>
<keyword evidence="8" id="KW-1185">Reference proteome</keyword>
<evidence type="ECO:0000313" key="7">
    <source>
        <dbReference type="EMBL" id="NJP65754.1"/>
    </source>
</evidence>
<dbReference type="PROSITE" id="PS00138">
    <property type="entry name" value="SUBTILASE_SER"/>
    <property type="match status" value="1"/>
</dbReference>
<evidence type="ECO:0000259" key="6">
    <source>
        <dbReference type="Pfam" id="PF00082"/>
    </source>
</evidence>
<keyword evidence="3" id="KW-0378">Hydrolase</keyword>
<evidence type="ECO:0000256" key="1">
    <source>
        <dbReference type="ARBA" id="ARBA00011073"/>
    </source>
</evidence>
<dbReference type="InterPro" id="IPR036852">
    <property type="entry name" value="Peptidase_S8/S53_dom_sf"/>
</dbReference>
<dbReference type="EMBL" id="JAAVJB010000024">
    <property type="protein sequence ID" value="NJP65754.1"/>
    <property type="molecule type" value="Genomic_DNA"/>
</dbReference>
<comment type="caution">
    <text evidence="5">Lacks conserved residue(s) required for the propagation of feature annotation.</text>
</comment>
<evidence type="ECO:0000256" key="3">
    <source>
        <dbReference type="ARBA" id="ARBA00022801"/>
    </source>
</evidence>
<keyword evidence="2" id="KW-0645">Protease</keyword>
<accession>A0ABX1AEX4</accession>
<dbReference type="InterPro" id="IPR050131">
    <property type="entry name" value="Peptidase_S8_subtilisin-like"/>
</dbReference>
<dbReference type="InterPro" id="IPR000209">
    <property type="entry name" value="Peptidase_S8/S53_dom"/>
</dbReference>
<dbReference type="PANTHER" id="PTHR43806:SF65">
    <property type="entry name" value="SERINE PROTEASE APRX"/>
    <property type="match status" value="1"/>
</dbReference>
<dbReference type="PANTHER" id="PTHR43806">
    <property type="entry name" value="PEPTIDASE S8"/>
    <property type="match status" value="1"/>
</dbReference>
<dbReference type="Gene3D" id="3.40.50.200">
    <property type="entry name" value="Peptidase S8/S53 domain"/>
    <property type="match status" value="1"/>
</dbReference>
<name>A0ABX1AEX4_9ACTN</name>
<dbReference type="InterPro" id="IPR023828">
    <property type="entry name" value="Peptidase_S8_Ser-AS"/>
</dbReference>
<evidence type="ECO:0000256" key="4">
    <source>
        <dbReference type="ARBA" id="ARBA00022825"/>
    </source>
</evidence>
<proteinExistence type="inferred from homology"/>
<feature type="domain" description="Peptidase S8/S53" evidence="6">
    <location>
        <begin position="16"/>
        <end position="99"/>
    </location>
</feature>
<evidence type="ECO:0000313" key="8">
    <source>
        <dbReference type="Proteomes" id="UP000746503"/>
    </source>
</evidence>
<comment type="similarity">
    <text evidence="1 5">Belongs to the peptidase S8 family.</text>
</comment>
<keyword evidence="4" id="KW-0720">Serine protease</keyword>
<evidence type="ECO:0000256" key="2">
    <source>
        <dbReference type="ARBA" id="ARBA00022670"/>
    </source>
</evidence>
<comment type="caution">
    <text evidence="7">The sequence shown here is derived from an EMBL/GenBank/DDBJ whole genome shotgun (WGS) entry which is preliminary data.</text>
</comment>
<evidence type="ECO:0000256" key="5">
    <source>
        <dbReference type="PROSITE-ProRule" id="PRU01240"/>
    </source>
</evidence>
<organism evidence="7 8">
    <name type="scientific">Streptomyces spiramenti</name>
    <dbReference type="NCBI Taxonomy" id="2720606"/>
    <lineage>
        <taxon>Bacteria</taxon>
        <taxon>Bacillati</taxon>
        <taxon>Actinomycetota</taxon>
        <taxon>Actinomycetes</taxon>
        <taxon>Kitasatosporales</taxon>
        <taxon>Streptomycetaceae</taxon>
        <taxon>Streptomyces</taxon>
    </lineage>
</organism>
<dbReference type="Pfam" id="PF00082">
    <property type="entry name" value="Peptidase_S8"/>
    <property type="match status" value="1"/>
</dbReference>
<gene>
    <name evidence="7" type="ORF">HCJ92_05480</name>
</gene>
<dbReference type="PROSITE" id="PS51892">
    <property type="entry name" value="SUBTILASE"/>
    <property type="match status" value="1"/>
</dbReference>
<sequence length="118" mass="11988">MPSTTRTCRPGLLVGPTEVDARLKPDFAAPGVEMAAAAAIGSALETVATPVADGDTGMSGTSTATPVVAGAAALMVQQNPEWSGEQLKAALVGSAAEVEGTPRQAPAGWTWRVRWTGR</sequence>